<dbReference type="PANTHER" id="PTHR34374">
    <property type="entry name" value="LARGE RIBOSOMAL RNA SUBUNIT ACCUMULATION PROTEIN YCED HOMOLOG 1, CHLOROPLASTIC"/>
    <property type="match status" value="1"/>
</dbReference>
<protein>
    <recommendedName>
        <fullName evidence="3">DUF177 domain-containing protein</fullName>
    </recommendedName>
</protein>
<dbReference type="Proteomes" id="UP001157733">
    <property type="component" value="Chromosome"/>
</dbReference>
<keyword evidence="2" id="KW-1185">Reference proteome</keyword>
<organism evidence="1 2">
    <name type="scientific">Nitrospina watsonii</name>
    <dbReference type="NCBI Taxonomy" id="1323948"/>
    <lineage>
        <taxon>Bacteria</taxon>
        <taxon>Pseudomonadati</taxon>
        <taxon>Nitrospinota/Tectimicrobiota group</taxon>
        <taxon>Nitrospinota</taxon>
        <taxon>Nitrospinia</taxon>
        <taxon>Nitrospinales</taxon>
        <taxon>Nitrospinaceae</taxon>
        <taxon>Nitrospina</taxon>
    </lineage>
</organism>
<sequence length="179" mass="20042">MSLSIDIDDIPEDGPLELDLSESADQFAVYSEENSLAEPVRVTGSLTRSNHDIFWVGEVSTVMNMTCSRCLEPFRLDVHTPVTTSFLPAPDADELEAEQELVESDIELEYYTDHKIDLTQSVYDQIMLSLPMVHLCTEDCKGICPQCGASLNREGCRCEGDENIDPRLAVLKQLKDKLK</sequence>
<evidence type="ECO:0000313" key="2">
    <source>
        <dbReference type="Proteomes" id="UP001157733"/>
    </source>
</evidence>
<dbReference type="Pfam" id="PF02620">
    <property type="entry name" value="YceD"/>
    <property type="match status" value="1"/>
</dbReference>
<dbReference type="EMBL" id="OX336137">
    <property type="protein sequence ID" value="CAI2718252.1"/>
    <property type="molecule type" value="Genomic_DNA"/>
</dbReference>
<dbReference type="InterPro" id="IPR003772">
    <property type="entry name" value="YceD"/>
</dbReference>
<evidence type="ECO:0000313" key="1">
    <source>
        <dbReference type="EMBL" id="CAI2718252.1"/>
    </source>
</evidence>
<accession>A0ABN8VWY5</accession>
<reference evidence="1 2" key="1">
    <citation type="submission" date="2022-09" db="EMBL/GenBank/DDBJ databases">
        <authorList>
            <person name="Kop L."/>
        </authorList>
    </citation>
    <scope>NUCLEOTIDE SEQUENCE [LARGE SCALE GENOMIC DNA]</scope>
    <source>
        <strain evidence="1 2">347</strain>
    </source>
</reference>
<dbReference type="PANTHER" id="PTHR34374:SF1">
    <property type="entry name" value="LARGE RIBOSOMAL RNA SUBUNIT ACCUMULATION PROTEIN YCED HOMOLOG 1, CHLOROPLASTIC"/>
    <property type="match status" value="1"/>
</dbReference>
<dbReference type="RefSeq" id="WP_282011157.1">
    <property type="nucleotide sequence ID" value="NZ_OX336137.1"/>
</dbReference>
<name>A0ABN8VWY5_9BACT</name>
<gene>
    <name evidence="1" type="ORF">NSPWAT_1393</name>
</gene>
<evidence type="ECO:0008006" key="3">
    <source>
        <dbReference type="Google" id="ProtNLM"/>
    </source>
</evidence>
<proteinExistence type="predicted"/>